<dbReference type="SMART" id="SM00577">
    <property type="entry name" value="CPDc"/>
    <property type="match status" value="1"/>
</dbReference>
<organism evidence="2 3">
    <name type="scientific">Pseudomonas putida</name>
    <name type="common">Arthrobacter siderocapsulatus</name>
    <dbReference type="NCBI Taxonomy" id="303"/>
    <lineage>
        <taxon>Bacteria</taxon>
        <taxon>Pseudomonadati</taxon>
        <taxon>Pseudomonadota</taxon>
        <taxon>Gammaproteobacteria</taxon>
        <taxon>Pseudomonadales</taxon>
        <taxon>Pseudomonadaceae</taxon>
        <taxon>Pseudomonas</taxon>
    </lineage>
</organism>
<reference evidence="2" key="1">
    <citation type="submission" date="2020-12" db="EMBL/GenBank/DDBJ databases">
        <title>Enhanced detection system for hospital associated transmission using whole genome sequencing surveillance.</title>
        <authorList>
            <person name="Harrison L.H."/>
            <person name="Van Tyne D."/>
            <person name="Marsh J.W."/>
            <person name="Griffith M.P."/>
            <person name="Snyder D.J."/>
            <person name="Cooper V.S."/>
            <person name="Mustapha M."/>
        </authorList>
    </citation>
    <scope>NUCLEOTIDE SEQUENCE</scope>
    <source>
        <strain evidence="2">PSB00042</strain>
    </source>
</reference>
<dbReference type="GO" id="GO:0016787">
    <property type="term" value="F:hydrolase activity"/>
    <property type="evidence" value="ECO:0007669"/>
    <property type="project" value="UniProtKB-KW"/>
</dbReference>
<dbReference type="SUPFAM" id="SSF56784">
    <property type="entry name" value="HAD-like"/>
    <property type="match status" value="1"/>
</dbReference>
<dbReference type="EMBL" id="JAEHTE010000001">
    <property type="protein sequence ID" value="MBI6882673.1"/>
    <property type="molecule type" value="Genomic_DNA"/>
</dbReference>
<dbReference type="Gene3D" id="3.40.50.1000">
    <property type="entry name" value="HAD superfamily/HAD-like"/>
    <property type="match status" value="1"/>
</dbReference>
<name>A0A8I1ECB8_PSEPU</name>
<keyword evidence="2" id="KW-0378">Hydrolase</keyword>
<dbReference type="InterPro" id="IPR023214">
    <property type="entry name" value="HAD_sf"/>
</dbReference>
<evidence type="ECO:0000313" key="3">
    <source>
        <dbReference type="Proteomes" id="UP000637061"/>
    </source>
</evidence>
<dbReference type="PANTHER" id="PTHR12210">
    <property type="entry name" value="DULLARD PROTEIN PHOSPHATASE"/>
    <property type="match status" value="1"/>
</dbReference>
<dbReference type="PROSITE" id="PS50969">
    <property type="entry name" value="FCP1"/>
    <property type="match status" value="1"/>
</dbReference>
<dbReference type="InterPro" id="IPR036412">
    <property type="entry name" value="HAD-like_sf"/>
</dbReference>
<dbReference type="InterPro" id="IPR004274">
    <property type="entry name" value="FCP1_dom"/>
</dbReference>
<dbReference type="Pfam" id="PF03031">
    <property type="entry name" value="NIF"/>
    <property type="match status" value="1"/>
</dbReference>
<gene>
    <name evidence="2" type="ORF">JEU22_02000</name>
</gene>
<sequence>MTNTARPLLVFDLDETLLHCQEQDFRDAEHTTEFGFVAVRPGVDDMLDQLSGHYDFMIWSNNGRPYIDKMLSLAWPAQHTLVDVFTSSESSILGQNGMGVPYFKETRKVAKKHPAYVMDRILGIDNDPGVYRRNYGNLVTVKSFTGDYDEELSRLADYLERISRIQDLRKLEKRYWRSGRPHAPQASTIEP</sequence>
<feature type="domain" description="FCP1 homology" evidence="1">
    <location>
        <begin position="2"/>
        <end position="162"/>
    </location>
</feature>
<evidence type="ECO:0000259" key="1">
    <source>
        <dbReference type="PROSITE" id="PS50969"/>
    </source>
</evidence>
<dbReference type="AlphaFoldDB" id="A0A8I1ECB8"/>
<evidence type="ECO:0000313" key="2">
    <source>
        <dbReference type="EMBL" id="MBI6882673.1"/>
    </source>
</evidence>
<comment type="caution">
    <text evidence="2">The sequence shown here is derived from an EMBL/GenBank/DDBJ whole genome shotgun (WGS) entry which is preliminary data.</text>
</comment>
<dbReference type="Proteomes" id="UP000637061">
    <property type="component" value="Unassembled WGS sequence"/>
</dbReference>
<accession>A0A8I1ECB8</accession>
<protein>
    <submittedName>
        <fullName evidence="2">HAD family hydrolase</fullName>
    </submittedName>
</protein>
<proteinExistence type="predicted"/>
<dbReference type="RefSeq" id="WP_198746283.1">
    <property type="nucleotide sequence ID" value="NZ_JAEHTE010000001.1"/>
</dbReference>
<dbReference type="InterPro" id="IPR050365">
    <property type="entry name" value="TIM50"/>
</dbReference>